<proteinExistence type="predicted"/>
<accession>A0A0D1L2Z6</accession>
<comment type="caution">
    <text evidence="1">The sequence shown here is derived from an EMBL/GenBank/DDBJ whole genome shotgun (WGS) entry which is preliminary data.</text>
</comment>
<evidence type="ECO:0000313" key="1">
    <source>
        <dbReference type="EMBL" id="KIU15365.1"/>
    </source>
</evidence>
<protein>
    <submittedName>
        <fullName evidence="1">Uncharacterized protein</fullName>
    </submittedName>
</protein>
<sequence>MSTHDFATYEEFGRKFFEVAVTADRVADGFGTMAGDTFELGPFPAGPAGIARVTARVSIEQPQVTRRDGDMIAFDVRIPLDIDLLIDLRVDRSRFMVTGEIALIATARAAEPLLLIIDIPKPERKDITVNVTSQTLRGELLRIVADVDSEIKRVIAKQVGRRIEAPEAQQAKVVDIGKRIASAWTGI</sequence>
<evidence type="ECO:0000313" key="2">
    <source>
        <dbReference type="Proteomes" id="UP000032221"/>
    </source>
</evidence>
<reference evidence="1 2" key="1">
    <citation type="submission" date="2015-01" db="EMBL/GenBank/DDBJ databases">
        <title>Genome sequence of Mycobacterium llatzerense and Mycobacterium immunogenum recovered from brain abscess.</title>
        <authorList>
            <person name="Greninger A.L."/>
            <person name="Langelier C."/>
            <person name="Cunningham G."/>
            <person name="Chiu C.Y."/>
            <person name="Miller S."/>
        </authorList>
    </citation>
    <scope>NUCLEOTIDE SEQUENCE [LARGE SCALE GENOMIC DNA]</scope>
    <source>
        <strain evidence="1 2">CLUC14</strain>
    </source>
</reference>
<gene>
    <name evidence="1" type="ORF">TL10_19180</name>
</gene>
<organism evidence="1 2">
    <name type="scientific">Mycolicibacterium llatzerense</name>
    <dbReference type="NCBI Taxonomy" id="280871"/>
    <lineage>
        <taxon>Bacteria</taxon>
        <taxon>Bacillati</taxon>
        <taxon>Actinomycetota</taxon>
        <taxon>Actinomycetes</taxon>
        <taxon>Mycobacteriales</taxon>
        <taxon>Mycobacteriaceae</taxon>
        <taxon>Mycolicibacterium</taxon>
    </lineage>
</organism>
<keyword evidence="2" id="KW-1185">Reference proteome</keyword>
<dbReference type="STRING" id="280871.TL10_19180"/>
<name>A0A0D1L2Z6_9MYCO</name>
<dbReference type="Proteomes" id="UP000032221">
    <property type="component" value="Unassembled WGS sequence"/>
</dbReference>
<dbReference type="OrthoDB" id="3747467at2"/>
<dbReference type="RefSeq" id="WP_043396235.1">
    <property type="nucleotide sequence ID" value="NZ_BAAARC010000005.1"/>
</dbReference>
<dbReference type="AlphaFoldDB" id="A0A0D1L2Z6"/>
<dbReference type="PATRIC" id="fig|280871.6.peg.3971"/>
<dbReference type="EMBL" id="JXST01000028">
    <property type="protein sequence ID" value="KIU15365.1"/>
    <property type="molecule type" value="Genomic_DNA"/>
</dbReference>